<feature type="transmembrane region" description="Helical" evidence="1">
    <location>
        <begin position="381"/>
        <end position="402"/>
    </location>
</feature>
<keyword evidence="1" id="KW-0812">Transmembrane</keyword>
<name>A0A396Z5J4_9LEPT</name>
<keyword evidence="1" id="KW-0472">Membrane</keyword>
<dbReference type="EMBL" id="QHCT01000002">
    <property type="protein sequence ID" value="RHX90761.1"/>
    <property type="molecule type" value="Genomic_DNA"/>
</dbReference>
<feature type="transmembrane region" description="Helical" evidence="1">
    <location>
        <begin position="309"/>
        <end position="331"/>
    </location>
</feature>
<protein>
    <submittedName>
        <fullName evidence="2">HupE/UreJ protein</fullName>
    </submittedName>
</protein>
<dbReference type="InterPro" id="IPR032809">
    <property type="entry name" value="Put_HupE_UreJ"/>
</dbReference>
<comment type="caution">
    <text evidence="2">The sequence shown here is derived from an EMBL/GenBank/DDBJ whole genome shotgun (WGS) entry which is preliminary data.</text>
</comment>
<accession>A0A396Z5J4</accession>
<evidence type="ECO:0000313" key="2">
    <source>
        <dbReference type="EMBL" id="RHX90761.1"/>
    </source>
</evidence>
<gene>
    <name evidence="2" type="ORF">DLM75_10265</name>
</gene>
<dbReference type="Proteomes" id="UP000265798">
    <property type="component" value="Unassembled WGS sequence"/>
</dbReference>
<dbReference type="OrthoDB" id="9808870at2"/>
<evidence type="ECO:0000313" key="3">
    <source>
        <dbReference type="Proteomes" id="UP000265798"/>
    </source>
</evidence>
<proteinExistence type="predicted"/>
<feature type="transmembrane region" description="Helical" evidence="1">
    <location>
        <begin position="252"/>
        <end position="273"/>
    </location>
</feature>
<evidence type="ECO:0000256" key="1">
    <source>
        <dbReference type="SAM" id="Phobius"/>
    </source>
</evidence>
<keyword evidence="1" id="KW-1133">Transmembrane helix</keyword>
<dbReference type="RefSeq" id="WP_118968404.1">
    <property type="nucleotide sequence ID" value="NZ_QHCT01000002.1"/>
</dbReference>
<reference evidence="3" key="1">
    <citation type="submission" date="2018-05" db="EMBL/GenBank/DDBJ databases">
        <title>Leptospira yasudae sp. nov. and Leptospira stimsonii sp. nov., two pathogenic species of the genus Leptospira isolated from environmental sources.</title>
        <authorList>
            <person name="Casanovas-Massana A."/>
            <person name="Hamond C."/>
            <person name="Santos L.A."/>
            <person name="Hacker K.P."/>
            <person name="Balassiano I."/>
            <person name="Medeiros M.A."/>
            <person name="Reis M.G."/>
            <person name="Ko A.I."/>
            <person name="Wunder E.A."/>
        </authorList>
    </citation>
    <scope>NUCLEOTIDE SEQUENCE [LARGE SCALE GENOMIC DNA]</scope>
    <source>
        <strain evidence="3">Yale</strain>
    </source>
</reference>
<organism evidence="2 3">
    <name type="scientific">Leptospira stimsonii</name>
    <dbReference type="NCBI Taxonomy" id="2202203"/>
    <lineage>
        <taxon>Bacteria</taxon>
        <taxon>Pseudomonadati</taxon>
        <taxon>Spirochaetota</taxon>
        <taxon>Spirochaetia</taxon>
        <taxon>Leptospirales</taxon>
        <taxon>Leptospiraceae</taxon>
        <taxon>Leptospira</taxon>
    </lineage>
</organism>
<feature type="transmembrane region" description="Helical" evidence="1">
    <location>
        <begin position="226"/>
        <end position="245"/>
    </location>
</feature>
<sequence>MKVGIYVLLFLIAFAEVKSHNRSESFSVWKVDSNTVTGVVTLPIQEATRIPFGETDSGSLEARFADYIRNHVSFYSEKAECEISSPRTLRSNPTFVRSEIRFDCGGAPPIRMTYTALFEYSPSHLHYARLSSGSDHLVEKLFQSKDIDLDLRKQERDVSRFDSDFFSFVVAGIEHIGTGIDHIAFLLALLLTAGHWKEILSSVTGFTIGHSLTLSVAVLGKIKPDATGIEALIGFTILIVCAEYVNTRSQNFGKLSIGIAVIPLAVGIIAWLLNKQATHLLFAYMGASIFTICYLSLQPYLNERNRRGFYLGIATVAFGMIHGFGFAGFLLETGLEGNRLAEPLFGFNLGVEIGQLLLVLSFVLLGFGLKRVLHSKIKSGFLEFGPLILLSLLSALGTYWFIERSF</sequence>
<feature type="transmembrane region" description="Helical" evidence="1">
    <location>
        <begin position="279"/>
        <end position="297"/>
    </location>
</feature>
<feature type="transmembrane region" description="Helical" evidence="1">
    <location>
        <begin position="351"/>
        <end position="369"/>
    </location>
</feature>
<dbReference type="AlphaFoldDB" id="A0A396Z5J4"/>
<dbReference type="Pfam" id="PF13795">
    <property type="entry name" value="HupE_UreJ_2"/>
    <property type="match status" value="2"/>
</dbReference>